<evidence type="ECO:0000313" key="3">
    <source>
        <dbReference type="Proteomes" id="UP001558353"/>
    </source>
</evidence>
<feature type="compositionally biased region" description="Basic and acidic residues" evidence="1">
    <location>
        <begin position="489"/>
        <end position="502"/>
    </location>
</feature>
<feature type="region of interest" description="Disordered" evidence="1">
    <location>
        <begin position="1"/>
        <end position="34"/>
    </location>
</feature>
<dbReference type="Gene3D" id="3.30.930.30">
    <property type="match status" value="1"/>
</dbReference>
<protein>
    <recommendedName>
        <fullName evidence="4">Mobilization protein</fullName>
    </recommendedName>
</protein>
<evidence type="ECO:0008006" key="4">
    <source>
        <dbReference type="Google" id="ProtNLM"/>
    </source>
</evidence>
<proteinExistence type="predicted"/>
<evidence type="ECO:0000313" key="2">
    <source>
        <dbReference type="EMBL" id="MEX3529182.1"/>
    </source>
</evidence>
<organism evidence="2 3">
    <name type="scientific">Corynebacterium xerosis</name>
    <dbReference type="NCBI Taxonomy" id="1725"/>
    <lineage>
        <taxon>Bacteria</taxon>
        <taxon>Bacillati</taxon>
        <taxon>Actinomycetota</taxon>
        <taxon>Actinomycetes</taxon>
        <taxon>Mycobacteriales</taxon>
        <taxon>Corynebacteriaceae</taxon>
        <taxon>Corynebacterium</taxon>
    </lineage>
</organism>
<comment type="caution">
    <text evidence="2">The sequence shown here is derived from an EMBL/GenBank/DDBJ whole genome shotgun (WGS) entry which is preliminary data.</text>
</comment>
<dbReference type="RefSeq" id="WP_368522716.1">
    <property type="nucleotide sequence ID" value="NZ_JAYWMA010000009.1"/>
</dbReference>
<name>A0ABV3UVF2_9CORY</name>
<accession>A0ABV3UVF2</accession>
<dbReference type="EMBL" id="JAYWMA010000009">
    <property type="protein sequence ID" value="MEX3529182.1"/>
    <property type="molecule type" value="Genomic_DNA"/>
</dbReference>
<feature type="region of interest" description="Disordered" evidence="1">
    <location>
        <begin position="489"/>
        <end position="518"/>
    </location>
</feature>
<gene>
    <name evidence="2" type="ORF">VVR64_08955</name>
</gene>
<feature type="compositionally biased region" description="Basic and acidic residues" evidence="1">
    <location>
        <begin position="24"/>
        <end position="34"/>
    </location>
</feature>
<sequence>MAMSEKAISRGGFNVRHLQHGKTARGESGTRGERSRLLHEAMRDLDAADLARQAQRNPSIVPADAELNYTLVNDGHGGFRRAASIDEVLDYGDERASKVRRKIRETSFETTTMVAWAPTDVLREVPDFYPVMKDGEEVGRRSRWVIDDRERFDAWLHETVDYVESGVLTGGHDAVHAVVVNLDESRPHVHLMCDTFAPDPKAREDGDLRVEASQMWGSHRDVREERVDPKTGETKSVQLTGATKMRHYQAGYRARLIEAGFVIEAEANPEGTSLDKSAFAHLESERTALESREAALESRAATVEAAQAGLAGREEAVAAAEDALPAMRRTAKEEGRAEGLAGAEEEKQKILAEARKSAQAERLEISQRAQRAAARIEADAQQRAAEVLDRAEAEAEARVAARVTEAGERIDEIVDAARVDAAKVEEKIEAGLPAMYLDKTKAMAYSKDGVSVHDHVRASMEADPRLKGKTAAERKQLLTETKIERGARVRGNIDRFLHKDRAQQQSQQQDRGHDGPAM</sequence>
<keyword evidence="3" id="KW-1185">Reference proteome</keyword>
<dbReference type="Proteomes" id="UP001558353">
    <property type="component" value="Unassembled WGS sequence"/>
</dbReference>
<evidence type="ECO:0000256" key="1">
    <source>
        <dbReference type="SAM" id="MobiDB-lite"/>
    </source>
</evidence>
<reference evidence="2 3" key="1">
    <citation type="journal article" date="2024" name="Fungal Genet. Biol.">
        <title>The porcine skin microbiome exhibits broad fungal antagonism.</title>
        <authorList>
            <person name="De La Cruz K.F."/>
            <person name="Townsend E.C."/>
            <person name="Alex Cheong J.Z."/>
            <person name="Salamzade R."/>
            <person name="Liu A."/>
            <person name="Sandstrom S."/>
            <person name="Davila E."/>
            <person name="Huang L."/>
            <person name="Xu K.H."/>
            <person name="Wu S.Y."/>
            <person name="Meudt J.J."/>
            <person name="Shanmuganayagam D."/>
            <person name="Gibson A.L.F."/>
            <person name="Kalan L.R."/>
        </authorList>
    </citation>
    <scope>NUCLEOTIDE SEQUENCE [LARGE SCALE GENOMIC DNA]</scope>
    <source>
        <strain evidence="2 3">LK2569</strain>
    </source>
</reference>